<dbReference type="SUPFAM" id="SSF46785">
    <property type="entry name" value="Winged helix' DNA-binding domain"/>
    <property type="match status" value="1"/>
</dbReference>
<dbReference type="Pfam" id="PF03466">
    <property type="entry name" value="LysR_substrate"/>
    <property type="match status" value="1"/>
</dbReference>
<dbReference type="PANTHER" id="PTHR30126">
    <property type="entry name" value="HTH-TYPE TRANSCRIPTIONAL REGULATOR"/>
    <property type="match status" value="1"/>
</dbReference>
<dbReference type="CDD" id="cd05466">
    <property type="entry name" value="PBP2_LTTR_substrate"/>
    <property type="match status" value="1"/>
</dbReference>
<keyword evidence="3" id="KW-0238">DNA-binding</keyword>
<proteinExistence type="inferred from homology"/>
<gene>
    <name evidence="6" type="ORF">ABHF33_04845</name>
</gene>
<keyword evidence="2" id="KW-0805">Transcription regulation</keyword>
<dbReference type="RefSeq" id="WP_348945889.1">
    <property type="nucleotide sequence ID" value="NZ_CP157355.1"/>
</dbReference>
<evidence type="ECO:0000256" key="1">
    <source>
        <dbReference type="ARBA" id="ARBA00009437"/>
    </source>
</evidence>
<dbReference type="SUPFAM" id="SSF53850">
    <property type="entry name" value="Periplasmic binding protein-like II"/>
    <property type="match status" value="1"/>
</dbReference>
<keyword evidence="4" id="KW-0804">Transcription</keyword>
<organism evidence="6">
    <name type="scientific">Chitinibacter mangrovi</name>
    <dbReference type="NCBI Taxonomy" id="3153927"/>
    <lineage>
        <taxon>Bacteria</taxon>
        <taxon>Pseudomonadati</taxon>
        <taxon>Pseudomonadota</taxon>
        <taxon>Betaproteobacteria</taxon>
        <taxon>Neisseriales</taxon>
        <taxon>Chitinibacteraceae</taxon>
        <taxon>Chitinibacter</taxon>
    </lineage>
</organism>
<dbReference type="InterPro" id="IPR000847">
    <property type="entry name" value="LysR_HTH_N"/>
</dbReference>
<sequence>MFNSIDALNAFVHAAQLGSFSAAARHLGKSQSTISEAISQLEIDAGLQLFDRSSRQPSLTPAGTRLLSHARHVLNSHADLTHQARSLQAGLEAQLSIVLSDTFQSLEFEALLSEFASAFPLLRLECLVGEDQDVLALLRSGRAQLGLIRALESDEADVCRHPLPGRTEIAIYVGQQHPLASAGTISSAELAAHRELKLSSYSETMPSTHSPRCWLAPSYLMLLEMTLRDFGWAALPSWLVQMFGQNRLVMLDVPTWPRAVHVDLVWLRQAQLGPAACWLIEQIKATQHQR</sequence>
<dbReference type="Gene3D" id="1.10.10.10">
    <property type="entry name" value="Winged helix-like DNA-binding domain superfamily/Winged helix DNA-binding domain"/>
    <property type="match status" value="1"/>
</dbReference>
<dbReference type="Pfam" id="PF00126">
    <property type="entry name" value="HTH_1"/>
    <property type="match status" value="1"/>
</dbReference>
<evidence type="ECO:0000256" key="4">
    <source>
        <dbReference type="ARBA" id="ARBA00023163"/>
    </source>
</evidence>
<evidence type="ECO:0000256" key="3">
    <source>
        <dbReference type="ARBA" id="ARBA00023125"/>
    </source>
</evidence>
<dbReference type="InterPro" id="IPR036390">
    <property type="entry name" value="WH_DNA-bd_sf"/>
</dbReference>
<dbReference type="EMBL" id="CP157355">
    <property type="protein sequence ID" value="XBM01612.1"/>
    <property type="molecule type" value="Genomic_DNA"/>
</dbReference>
<dbReference type="FunFam" id="1.10.10.10:FF:000001">
    <property type="entry name" value="LysR family transcriptional regulator"/>
    <property type="match status" value="1"/>
</dbReference>
<accession>A0AAU7FCE3</accession>
<evidence type="ECO:0000259" key="5">
    <source>
        <dbReference type="PROSITE" id="PS50931"/>
    </source>
</evidence>
<dbReference type="KEGG" id="cmav:ABHF33_04845"/>
<dbReference type="PROSITE" id="PS50931">
    <property type="entry name" value="HTH_LYSR"/>
    <property type="match status" value="1"/>
</dbReference>
<name>A0AAU7FCE3_9NEIS</name>
<dbReference type="PRINTS" id="PR00039">
    <property type="entry name" value="HTHLYSR"/>
</dbReference>
<reference evidence="6" key="1">
    <citation type="submission" date="2024-05" db="EMBL/GenBank/DDBJ databases">
        <authorList>
            <person name="Yang L."/>
            <person name="Pan L."/>
        </authorList>
    </citation>
    <scope>NUCLEOTIDE SEQUENCE</scope>
    <source>
        <strain evidence="6">FCG-7</strain>
    </source>
</reference>
<evidence type="ECO:0000313" key="6">
    <source>
        <dbReference type="EMBL" id="XBM01612.1"/>
    </source>
</evidence>
<dbReference type="Gene3D" id="3.40.190.290">
    <property type="match status" value="1"/>
</dbReference>
<dbReference type="InterPro" id="IPR005119">
    <property type="entry name" value="LysR_subst-bd"/>
</dbReference>
<dbReference type="GO" id="GO:0000976">
    <property type="term" value="F:transcription cis-regulatory region binding"/>
    <property type="evidence" value="ECO:0007669"/>
    <property type="project" value="TreeGrafter"/>
</dbReference>
<evidence type="ECO:0000256" key="2">
    <source>
        <dbReference type="ARBA" id="ARBA00023015"/>
    </source>
</evidence>
<dbReference type="PANTHER" id="PTHR30126:SF91">
    <property type="entry name" value="LYSR FAMILY TRANSCRIPTIONAL REGULATOR"/>
    <property type="match status" value="1"/>
</dbReference>
<dbReference type="GO" id="GO:0003700">
    <property type="term" value="F:DNA-binding transcription factor activity"/>
    <property type="evidence" value="ECO:0007669"/>
    <property type="project" value="InterPro"/>
</dbReference>
<feature type="domain" description="HTH lysR-type" evidence="5">
    <location>
        <begin position="1"/>
        <end position="60"/>
    </location>
</feature>
<dbReference type="InterPro" id="IPR036388">
    <property type="entry name" value="WH-like_DNA-bd_sf"/>
</dbReference>
<protein>
    <submittedName>
        <fullName evidence="6">LysR family transcriptional regulator</fullName>
    </submittedName>
</protein>
<dbReference type="AlphaFoldDB" id="A0AAU7FCE3"/>
<comment type="similarity">
    <text evidence="1">Belongs to the LysR transcriptional regulatory family.</text>
</comment>